<dbReference type="InterPro" id="IPR018712">
    <property type="entry name" value="Tle1-like_cat"/>
</dbReference>
<evidence type="ECO:0000259" key="1">
    <source>
        <dbReference type="Pfam" id="PF09994"/>
    </source>
</evidence>
<proteinExistence type="predicted"/>
<reference evidence="2 3" key="1">
    <citation type="journal article" date="2019" name="Emerg. Microbes Infect.">
        <title>Comprehensive subspecies identification of 175 nontuberculous mycobacteria species based on 7547 genomic profiles.</title>
        <authorList>
            <person name="Matsumoto Y."/>
            <person name="Kinjo T."/>
            <person name="Motooka D."/>
            <person name="Nabeya D."/>
            <person name="Jung N."/>
            <person name="Uechi K."/>
            <person name="Horii T."/>
            <person name="Iida T."/>
            <person name="Fujita J."/>
            <person name="Nakamura S."/>
        </authorList>
    </citation>
    <scope>NUCLEOTIDE SEQUENCE [LARGE SCALE GENOMIC DNA]</scope>
    <source>
        <strain evidence="2 3">JCM 13323</strain>
    </source>
</reference>
<keyword evidence="3" id="KW-1185">Reference proteome</keyword>
<evidence type="ECO:0000313" key="3">
    <source>
        <dbReference type="Proteomes" id="UP000466514"/>
    </source>
</evidence>
<dbReference type="KEGG" id="mpsc:MPSYJ_55390"/>
<dbReference type="Proteomes" id="UP000466514">
    <property type="component" value="Chromosome"/>
</dbReference>
<name>A0A7I7MIS3_9MYCO</name>
<protein>
    <recommendedName>
        <fullName evidence="1">T6SS Phospholipase effector Tle1-like catalytic domain-containing protein</fullName>
    </recommendedName>
</protein>
<dbReference type="PANTHER" id="PTHR33840:SF2">
    <property type="entry name" value="TLE1 PHOSPHOLIPASE DOMAIN-CONTAINING PROTEIN"/>
    <property type="match status" value="1"/>
</dbReference>
<accession>A0A7I7MIS3</accession>
<dbReference type="PANTHER" id="PTHR33840">
    <property type="match status" value="1"/>
</dbReference>
<feature type="domain" description="T6SS Phospholipase effector Tle1-like catalytic" evidence="1">
    <location>
        <begin position="1"/>
        <end position="262"/>
    </location>
</feature>
<gene>
    <name evidence="2" type="ORF">MPSYJ_55390</name>
</gene>
<dbReference type="EMBL" id="AP022574">
    <property type="protein sequence ID" value="BBX72078.1"/>
    <property type="molecule type" value="Genomic_DNA"/>
</dbReference>
<organism evidence="2 3">
    <name type="scientific">Mycolicibacterium psychrotolerans</name>
    <dbReference type="NCBI Taxonomy" id="216929"/>
    <lineage>
        <taxon>Bacteria</taxon>
        <taxon>Bacillati</taxon>
        <taxon>Actinomycetota</taxon>
        <taxon>Actinomycetes</taxon>
        <taxon>Mycobacteriales</taxon>
        <taxon>Mycobacteriaceae</taxon>
        <taxon>Mycolicibacterium</taxon>
    </lineage>
</organism>
<dbReference type="AlphaFoldDB" id="A0A7I7MIS3"/>
<evidence type="ECO:0000313" key="2">
    <source>
        <dbReference type="EMBL" id="BBX72078.1"/>
    </source>
</evidence>
<sequence length="351" mass="39247">MCLDGTNNQLRAADNTNVVRLLNMLDLSDPSRQVAYYDPGVGTFSSPSAWSPPARVLSRYAGLMFGAGLRQNLGEAYSYITSTYESGDHIFVFGFSRGAYTARALTGLLEVFGIFRRGSETLIPYAVSAYAKQQRHDDPTFFEGLRVYAETHSVNRFGHAPVHFVGIWDTVKSAGTLTRQLRWPYTRQLPHATTIRHAVAIDERRRPFAPYLVEYPKPNHLNAVKNQDLLEVWFAGVHSDVGGVFAAGTRLSDIPLKWMADEAVLRGLLVRPRAYAQMSALSGVDPTGDHHVMPRYWDLLGPGRRTVPATALIHASVRERVAKDPAYGARLPDVPHYVCDDWRRPRPYPPP</sequence>
<dbReference type="Pfam" id="PF09994">
    <property type="entry name" value="T6SS_Tle1-like_cat"/>
    <property type="match status" value="1"/>
</dbReference>